<dbReference type="InterPro" id="IPR011037">
    <property type="entry name" value="Pyrv_Knase-like_insert_dom_sf"/>
</dbReference>
<dbReference type="Pfam" id="PF03473">
    <property type="entry name" value="MOSC"/>
    <property type="match status" value="1"/>
</dbReference>
<dbReference type="InterPro" id="IPR052353">
    <property type="entry name" value="Benzoxazolinone_Detox_Enz"/>
</dbReference>
<dbReference type="InterPro" id="IPR005302">
    <property type="entry name" value="MoCF_Sase_C"/>
</dbReference>
<dbReference type="Gene3D" id="2.40.33.20">
    <property type="entry name" value="PK beta-barrel domain-like"/>
    <property type="match status" value="1"/>
</dbReference>
<feature type="region of interest" description="Disordered" evidence="1">
    <location>
        <begin position="127"/>
        <end position="193"/>
    </location>
</feature>
<name>A0A510HLR6_9ACTN</name>
<dbReference type="PANTHER" id="PTHR30212">
    <property type="entry name" value="PROTEIN YIIM"/>
    <property type="match status" value="1"/>
</dbReference>
<feature type="compositionally biased region" description="Basic and acidic residues" evidence="1">
    <location>
        <begin position="173"/>
        <end position="182"/>
    </location>
</feature>
<dbReference type="SUPFAM" id="SSF50800">
    <property type="entry name" value="PK beta-barrel domain-like"/>
    <property type="match status" value="1"/>
</dbReference>
<feature type="compositionally biased region" description="Pro residues" evidence="1">
    <location>
        <begin position="149"/>
        <end position="166"/>
    </location>
</feature>
<dbReference type="AlphaFoldDB" id="A0A510HLR6"/>
<proteinExistence type="predicted"/>
<evidence type="ECO:0000313" key="3">
    <source>
        <dbReference type="EMBL" id="BBL79533.1"/>
    </source>
</evidence>
<organism evidence="3 4">
    <name type="scientific">Rubrobacter xylanophilus</name>
    <dbReference type="NCBI Taxonomy" id="49319"/>
    <lineage>
        <taxon>Bacteria</taxon>
        <taxon>Bacillati</taxon>
        <taxon>Actinomycetota</taxon>
        <taxon>Rubrobacteria</taxon>
        <taxon>Rubrobacterales</taxon>
        <taxon>Rubrobacteraceae</taxon>
        <taxon>Rubrobacter</taxon>
    </lineage>
</organism>
<protein>
    <recommendedName>
        <fullName evidence="2">MOSC domain-containing protein</fullName>
    </recommendedName>
</protein>
<dbReference type="Proteomes" id="UP000318065">
    <property type="component" value="Chromosome"/>
</dbReference>
<feature type="domain" description="MOSC" evidence="2">
    <location>
        <begin position="1"/>
        <end position="138"/>
    </location>
</feature>
<keyword evidence="4" id="KW-1185">Reference proteome</keyword>
<evidence type="ECO:0000313" key="4">
    <source>
        <dbReference type="Proteomes" id="UP000318065"/>
    </source>
</evidence>
<dbReference type="PANTHER" id="PTHR30212:SF2">
    <property type="entry name" value="PROTEIN YIIM"/>
    <property type="match status" value="1"/>
</dbReference>
<dbReference type="GO" id="GO:0030151">
    <property type="term" value="F:molybdenum ion binding"/>
    <property type="evidence" value="ECO:0007669"/>
    <property type="project" value="InterPro"/>
</dbReference>
<sequence>MPVTGAVWLGWEGFAGDEQADRENHGGPEKAALVCPAEHYVRWREMLGREIGPAAFGENLSTRSLTEEEEVCVGDVCRLGGAVVQVSQPRQPCYKPAWRFGVRDLAALTLRSGMTGFCLRVLEEGRRRGRPDAPGTALAVGHRLRGQPPHAPRPARPGGDPAPPRGRSPLGELARRPPEAPLKRGRHTGRATPAALNLSMITCHWAVACRRIWGRSREEVEVR</sequence>
<gene>
    <name evidence="3" type="ORF">RxyAA322_13870</name>
</gene>
<reference evidence="3" key="1">
    <citation type="journal article" date="2019" name="Microbiol. Resour. Announc.">
        <title>Complete Genome Sequence of Rubrobacter xylanophilus Strain AA3-22, Isolated from Arima Onsen in Japan.</title>
        <authorList>
            <person name="Tomariguchi N."/>
            <person name="Miyazaki K."/>
        </authorList>
    </citation>
    <scope>NUCLEOTIDE SEQUENCE [LARGE SCALE GENOMIC DNA]</scope>
    <source>
        <strain evidence="3">AA3-22</strain>
    </source>
</reference>
<evidence type="ECO:0000256" key="1">
    <source>
        <dbReference type="SAM" id="MobiDB-lite"/>
    </source>
</evidence>
<dbReference type="PROSITE" id="PS51340">
    <property type="entry name" value="MOSC"/>
    <property type="match status" value="1"/>
</dbReference>
<dbReference type="GO" id="GO:0030170">
    <property type="term" value="F:pyridoxal phosphate binding"/>
    <property type="evidence" value="ECO:0007669"/>
    <property type="project" value="InterPro"/>
</dbReference>
<dbReference type="GO" id="GO:0003824">
    <property type="term" value="F:catalytic activity"/>
    <property type="evidence" value="ECO:0007669"/>
    <property type="project" value="InterPro"/>
</dbReference>
<accession>A0A510HLR6</accession>
<evidence type="ECO:0000259" key="2">
    <source>
        <dbReference type="PROSITE" id="PS51340"/>
    </source>
</evidence>
<dbReference type="EMBL" id="AP019791">
    <property type="protein sequence ID" value="BBL79533.1"/>
    <property type="molecule type" value="Genomic_DNA"/>
</dbReference>